<name>A0A1M4SVL1_9BACT</name>
<dbReference type="RefSeq" id="WP_062175271.1">
    <property type="nucleotide sequence ID" value="NZ_BBXL01000001.1"/>
</dbReference>
<reference evidence="4" key="1">
    <citation type="submission" date="2016-11" db="EMBL/GenBank/DDBJ databases">
        <authorList>
            <person name="Varghese N."/>
            <person name="Submissions S."/>
        </authorList>
    </citation>
    <scope>NUCLEOTIDE SEQUENCE [LARGE SCALE GENOMIC DNA]</scope>
    <source>
        <strain evidence="4">DSM 27370</strain>
    </source>
</reference>
<dbReference type="Gene3D" id="2.40.50.100">
    <property type="match status" value="1"/>
</dbReference>
<accession>A0A1M4SVL1</accession>
<dbReference type="GO" id="GO:0015562">
    <property type="term" value="F:efflux transmembrane transporter activity"/>
    <property type="evidence" value="ECO:0007669"/>
    <property type="project" value="TreeGrafter"/>
</dbReference>
<sequence>MKTQYIAYIFVLAGLWACNNNKFEHDASGTFEATEVIVSAEASGRIESFSITEGDVLTKGQYAGYIDSTQTYLKKLQLLASHKSVIVSRPDLSLQIAATKEQIAKAEIEKRRVDNLFAANAATQKQVDDANSQLKVLQKTLEAQTNSIGTSVNSLNEQASSVDIQIAQVEDMLTKCKINSPIDGTILNKYSEEGEVVSPGKPLFKIADTQNLYLRAYIVSNQLEKVKIGQNVTIFINESGSEGGQKSYAGRVTWISDKAEFTPKTIQTKDERQNLVYAIKVAVTNTDGAIKIGMYGDVDFKEKDK</sequence>
<dbReference type="EMBL" id="FQUC01000001">
    <property type="protein sequence ID" value="SHE36231.1"/>
    <property type="molecule type" value="Genomic_DNA"/>
</dbReference>
<keyword evidence="4" id="KW-1185">Reference proteome</keyword>
<organism evidence="3 4">
    <name type="scientific">Dysgonomonas macrotermitis</name>
    <dbReference type="NCBI Taxonomy" id="1346286"/>
    <lineage>
        <taxon>Bacteria</taxon>
        <taxon>Pseudomonadati</taxon>
        <taxon>Bacteroidota</taxon>
        <taxon>Bacteroidia</taxon>
        <taxon>Bacteroidales</taxon>
        <taxon>Dysgonomonadaceae</taxon>
        <taxon>Dysgonomonas</taxon>
    </lineage>
</organism>
<dbReference type="Gene3D" id="2.40.30.170">
    <property type="match status" value="1"/>
</dbReference>
<dbReference type="Proteomes" id="UP000184480">
    <property type="component" value="Unassembled WGS sequence"/>
</dbReference>
<dbReference type="PANTHER" id="PTHR30469">
    <property type="entry name" value="MULTIDRUG RESISTANCE PROTEIN MDTA"/>
    <property type="match status" value="1"/>
</dbReference>
<gene>
    <name evidence="3" type="ORF">SAMN05444362_101162</name>
</gene>
<dbReference type="OrthoDB" id="9778236at2"/>
<dbReference type="STRING" id="1346286.SAMN05444362_101162"/>
<feature type="domain" description="CzcB-like barrel-sandwich hybrid" evidence="2">
    <location>
        <begin position="36"/>
        <end position="208"/>
    </location>
</feature>
<keyword evidence="1" id="KW-0175">Coiled coil</keyword>
<protein>
    <submittedName>
        <fullName evidence="3">HlyD family secretion protein</fullName>
    </submittedName>
</protein>
<dbReference type="GO" id="GO:1990281">
    <property type="term" value="C:efflux pump complex"/>
    <property type="evidence" value="ECO:0007669"/>
    <property type="project" value="TreeGrafter"/>
</dbReference>
<evidence type="ECO:0000313" key="3">
    <source>
        <dbReference type="EMBL" id="SHE36231.1"/>
    </source>
</evidence>
<evidence type="ECO:0000313" key="4">
    <source>
        <dbReference type="Proteomes" id="UP000184480"/>
    </source>
</evidence>
<dbReference type="Pfam" id="PF25973">
    <property type="entry name" value="BSH_CzcB"/>
    <property type="match status" value="1"/>
</dbReference>
<dbReference type="AlphaFoldDB" id="A0A1M4SVL1"/>
<evidence type="ECO:0000256" key="1">
    <source>
        <dbReference type="SAM" id="Coils"/>
    </source>
</evidence>
<dbReference type="SUPFAM" id="SSF111369">
    <property type="entry name" value="HlyD-like secretion proteins"/>
    <property type="match status" value="1"/>
</dbReference>
<feature type="coiled-coil region" evidence="1">
    <location>
        <begin position="96"/>
        <end position="147"/>
    </location>
</feature>
<evidence type="ECO:0000259" key="2">
    <source>
        <dbReference type="Pfam" id="PF25973"/>
    </source>
</evidence>
<dbReference type="InterPro" id="IPR058647">
    <property type="entry name" value="BSH_CzcB-like"/>
</dbReference>
<proteinExistence type="predicted"/>